<comment type="caution">
    <text evidence="6">The sequence shown here is derived from an EMBL/GenBank/DDBJ whole genome shotgun (WGS) entry which is preliminary data.</text>
</comment>
<dbReference type="PANTHER" id="PTHR12399:SF0">
    <property type="entry name" value="EUKARYOTIC TRANSLATION INITIATION FACTOR 3 SUBUNIT D"/>
    <property type="match status" value="1"/>
</dbReference>
<dbReference type="Pfam" id="PF05091">
    <property type="entry name" value="eIF-3_zeta"/>
    <property type="match status" value="2"/>
</dbReference>
<keyword evidence="3" id="KW-0694">RNA-binding</keyword>
<keyword evidence="2 6" id="KW-0396">Initiation factor</keyword>
<dbReference type="EMBL" id="BQXS01012621">
    <property type="protein sequence ID" value="GKT25908.1"/>
    <property type="molecule type" value="Genomic_DNA"/>
</dbReference>
<feature type="compositionally biased region" description="Basic and acidic residues" evidence="5">
    <location>
        <begin position="97"/>
        <end position="115"/>
    </location>
</feature>
<proteinExistence type="predicted"/>
<keyword evidence="4" id="KW-0648">Protein biosynthesis</keyword>
<dbReference type="PANTHER" id="PTHR12399">
    <property type="entry name" value="EUKARYOTIC TRANSLATION INITIATION FACTOR 3 SUBUNIT 7"/>
    <property type="match status" value="1"/>
</dbReference>
<evidence type="ECO:0000313" key="6">
    <source>
        <dbReference type="EMBL" id="GKT25908.1"/>
    </source>
</evidence>
<evidence type="ECO:0000256" key="2">
    <source>
        <dbReference type="ARBA" id="ARBA00022540"/>
    </source>
</evidence>
<name>A0ABQ5K674_9EUKA</name>
<accession>A0ABQ5K674</accession>
<feature type="compositionally biased region" description="Basic residues" evidence="5">
    <location>
        <begin position="127"/>
        <end position="136"/>
    </location>
</feature>
<dbReference type="Proteomes" id="UP001057375">
    <property type="component" value="Unassembled WGS sequence"/>
</dbReference>
<evidence type="ECO:0000256" key="1">
    <source>
        <dbReference type="ARBA" id="ARBA00022490"/>
    </source>
</evidence>
<evidence type="ECO:0000313" key="7">
    <source>
        <dbReference type="Proteomes" id="UP001057375"/>
    </source>
</evidence>
<sequence length="592" mass="67547">MKKFGDFDVHSNPSGFGPLAEASSFVDGIPFSPFCMRTDKVGKIGPIDRAERKYFIQTNTTISSFDCSKCVSSDFLSDAPIRARYRTRLQIVQKQSQRREQMWRREKEREREERSAQMNRQNPKKQLPQRRKRRFFWKPQDERNSRAVHPASVVIKPEWTPIHWDKFNACSKSVLTVKRPYFKDADESSLGTVTSAKKGGVEATDRPKDMFDGAKTKYSTADDIKRIGKVKSYKKRLVEKISPKNPFTLEDISAAQHDAFVSSHATATNDPEMVAIIEKAEPGSVFMTDDVFSMLVLAHRSEYAWDIVVKQFPDNKLVFDKRDKFNKPVEKTLGAPVPPQSYRYSDFDLFTHSCYENVSTVTFCDERQRGFTPRDFAKECLEVNNSFIHYCSGNKRAGHVYKRYVLPGTSRILYVRGSIDSVIRKDGNETLLRVIALLETDFSKQSSSAGWRHKLKDNVGSTLFEAAKTDGCKINRHIVSAAVSGCKEIKIAWVSRTLPTDSKEHSVLRVSSYKVGQLMTQLSLKEEMIWKHVNFWIKLADTCMKKPESSVPLEGAEKSFVIIRDRLMPQFGVFKTDLVFPGGLDDGPEKAE</sequence>
<gene>
    <name evidence="6" type="ORF">ADUPG1_013179</name>
</gene>
<evidence type="ECO:0000256" key="4">
    <source>
        <dbReference type="ARBA" id="ARBA00022917"/>
    </source>
</evidence>
<keyword evidence="1" id="KW-0963">Cytoplasm</keyword>
<keyword evidence="7" id="KW-1185">Reference proteome</keyword>
<dbReference type="InterPro" id="IPR007783">
    <property type="entry name" value="eIF3d"/>
</dbReference>
<feature type="region of interest" description="Disordered" evidence="5">
    <location>
        <begin position="96"/>
        <end position="142"/>
    </location>
</feature>
<evidence type="ECO:0000256" key="5">
    <source>
        <dbReference type="SAM" id="MobiDB-lite"/>
    </source>
</evidence>
<protein>
    <submittedName>
        <fullName evidence="6">Eukaryotic translation initiation factor 3 subunit D like protein</fullName>
    </submittedName>
</protein>
<organism evidence="6 7">
    <name type="scientific">Aduncisulcus paluster</name>
    <dbReference type="NCBI Taxonomy" id="2918883"/>
    <lineage>
        <taxon>Eukaryota</taxon>
        <taxon>Metamonada</taxon>
        <taxon>Carpediemonas-like organisms</taxon>
        <taxon>Aduncisulcus</taxon>
    </lineage>
</organism>
<dbReference type="GO" id="GO:0003743">
    <property type="term" value="F:translation initiation factor activity"/>
    <property type="evidence" value="ECO:0007669"/>
    <property type="project" value="UniProtKB-KW"/>
</dbReference>
<reference evidence="6" key="1">
    <citation type="submission" date="2022-03" db="EMBL/GenBank/DDBJ databases">
        <title>Draft genome sequence of Aduncisulcus paluster, a free-living microaerophilic Fornicata.</title>
        <authorList>
            <person name="Yuyama I."/>
            <person name="Kume K."/>
            <person name="Tamura T."/>
            <person name="Inagaki Y."/>
            <person name="Hashimoto T."/>
        </authorList>
    </citation>
    <scope>NUCLEOTIDE SEQUENCE</scope>
    <source>
        <strain evidence="6">NY0171</strain>
    </source>
</reference>
<evidence type="ECO:0000256" key="3">
    <source>
        <dbReference type="ARBA" id="ARBA00022884"/>
    </source>
</evidence>